<protein>
    <submittedName>
        <fullName evidence="1">Uncharacterized protein</fullName>
    </submittedName>
</protein>
<sequence length="41" mass="4483">MGDGSKVEKTSSNGQNNEKAEELGMFAFKLHLFVPLSREVG</sequence>
<proteinExistence type="predicted"/>
<dbReference type="AlphaFoldDB" id="A0A081R784"/>
<name>A0A081R784_STROR</name>
<organism evidence="1 2">
    <name type="scientific">Streptococcus oralis</name>
    <dbReference type="NCBI Taxonomy" id="1303"/>
    <lineage>
        <taxon>Bacteria</taxon>
        <taxon>Bacillati</taxon>
        <taxon>Bacillota</taxon>
        <taxon>Bacilli</taxon>
        <taxon>Lactobacillales</taxon>
        <taxon>Streptococcaceae</taxon>
        <taxon>Streptococcus</taxon>
    </lineage>
</organism>
<dbReference type="PATRIC" id="fig|1303.44.peg.183"/>
<gene>
    <name evidence="1" type="ORF">SK143_0215</name>
</gene>
<accession>A0A081R784</accession>
<comment type="caution">
    <text evidence="1">The sequence shown here is derived from an EMBL/GenBank/DDBJ whole genome shotgun (WGS) entry which is preliminary data.</text>
</comment>
<evidence type="ECO:0000313" key="1">
    <source>
        <dbReference type="EMBL" id="KEQ51057.1"/>
    </source>
</evidence>
<reference evidence="1 2" key="1">
    <citation type="submission" date="2014-05" db="EMBL/GenBank/DDBJ databases">
        <authorList>
            <person name="Daugherty S.C."/>
            <person name="Tallon L.J."/>
            <person name="Sadzewicz L."/>
            <person name="Kilian M."/>
            <person name="Tettelin H."/>
        </authorList>
    </citation>
    <scope>NUCLEOTIDE SEQUENCE [LARGE SCALE GENOMIC DNA]</scope>
    <source>
        <strain evidence="1 2">SK143</strain>
    </source>
</reference>
<evidence type="ECO:0000313" key="2">
    <source>
        <dbReference type="Proteomes" id="UP000028098"/>
    </source>
</evidence>
<dbReference type="Proteomes" id="UP000028098">
    <property type="component" value="Unassembled WGS sequence"/>
</dbReference>
<dbReference type="EMBL" id="JPGB01000003">
    <property type="protein sequence ID" value="KEQ51057.1"/>
    <property type="molecule type" value="Genomic_DNA"/>
</dbReference>